<organism evidence="7 11">
    <name type="scientific">Pseudomonas aeruginosa</name>
    <dbReference type="NCBI Taxonomy" id="287"/>
    <lineage>
        <taxon>Bacteria</taxon>
        <taxon>Pseudomonadati</taxon>
        <taxon>Pseudomonadota</taxon>
        <taxon>Gammaproteobacteria</taxon>
        <taxon>Pseudomonadales</taxon>
        <taxon>Pseudomonadaceae</taxon>
        <taxon>Pseudomonas</taxon>
    </lineage>
</organism>
<evidence type="ECO:0000313" key="12">
    <source>
        <dbReference type="Proteomes" id="UP000253594"/>
    </source>
</evidence>
<dbReference type="Gene3D" id="3.30.70.270">
    <property type="match status" value="1"/>
</dbReference>
<feature type="domain" description="GGDEF" evidence="6">
    <location>
        <begin position="260"/>
        <end position="395"/>
    </location>
</feature>
<dbReference type="PANTHER" id="PTHR45138:SF9">
    <property type="entry name" value="DIGUANYLATE CYCLASE DGCM-RELATED"/>
    <property type="match status" value="1"/>
</dbReference>
<dbReference type="InterPro" id="IPR000160">
    <property type="entry name" value="GGDEF_dom"/>
</dbReference>
<keyword evidence="7" id="KW-0548">Nucleotidyltransferase</keyword>
<feature type="binding site" evidence="15">
    <location>
        <position position="268"/>
    </location>
    <ligand>
        <name>Mg(2+)</name>
        <dbReference type="ChEBI" id="CHEBI:18420"/>
    </ligand>
</feature>
<feature type="transmembrane region" description="Helical" evidence="5">
    <location>
        <begin position="114"/>
        <end position="135"/>
    </location>
</feature>
<evidence type="ECO:0000313" key="7">
    <source>
        <dbReference type="EMBL" id="CRP89847.1"/>
    </source>
</evidence>
<comment type="caution">
    <text evidence="7">The sequence shown here is derived from an EMBL/GenBank/DDBJ whole genome shotgun (WGS) entry which is preliminary data.</text>
</comment>
<name>A0A072ZHL9_PSEAI</name>
<reference evidence="8 14" key="6">
    <citation type="submission" date="2019-11" db="EMBL/GenBank/DDBJ databases">
        <title>Genomes of ocular Pseudomonas aeruginosa isolates.</title>
        <authorList>
            <person name="Khan M."/>
            <person name="Rice S.A."/>
            <person name="Willcox M.D.P."/>
            <person name="Stapleton F."/>
        </authorList>
    </citation>
    <scope>NUCLEOTIDE SEQUENCE [LARGE SCALE GENOMIC DNA]</scope>
    <source>
        <strain evidence="8 14">PA221</strain>
    </source>
</reference>
<reference evidence="7" key="1">
    <citation type="submission" date="2015-06" db="EMBL/GenBank/DDBJ databases">
        <authorList>
            <person name="Radhakrishnan R."/>
            <person name="Underwood A."/>
            <person name="Al-Shahib A."/>
        </authorList>
    </citation>
    <scope>NUCLEOTIDE SEQUENCE</scope>
    <source>
        <strain evidence="7">P19_London_7_VIM_2_05_10</strain>
    </source>
</reference>
<reference evidence="9 12" key="4">
    <citation type="submission" date="2018-07" db="EMBL/GenBank/DDBJ databases">
        <title>Mechanisms of high-level aminoglycoside resistance among Gram-negative pathogens in Brazil.</title>
        <authorList>
            <person name="Ballaben A.S."/>
            <person name="Darini A.L.C."/>
            <person name="Doi Y."/>
        </authorList>
    </citation>
    <scope>NUCLEOTIDE SEQUENCE [LARGE SCALE GENOMIC DNA]</scope>
    <source>
        <strain evidence="9 12">B2-305</strain>
    </source>
</reference>
<accession>A0A072ZHL9</accession>
<evidence type="ECO:0000313" key="9">
    <source>
        <dbReference type="EMBL" id="RCI73446.1"/>
    </source>
</evidence>
<dbReference type="GO" id="GO:0043709">
    <property type="term" value="P:cell adhesion involved in single-species biofilm formation"/>
    <property type="evidence" value="ECO:0007669"/>
    <property type="project" value="TreeGrafter"/>
</dbReference>
<dbReference type="EC" id="2.7.7.65" evidence="3"/>
<dbReference type="AlphaFoldDB" id="A0A072ZHL9"/>
<dbReference type="GO" id="GO:0005886">
    <property type="term" value="C:plasma membrane"/>
    <property type="evidence" value="ECO:0007669"/>
    <property type="project" value="UniProtKB-SubCell"/>
</dbReference>
<keyword evidence="5" id="KW-1133">Transmembrane helix</keyword>
<evidence type="ECO:0000313" key="13">
    <source>
        <dbReference type="Proteomes" id="UP000284767"/>
    </source>
</evidence>
<dbReference type="SMART" id="SM00267">
    <property type="entry name" value="GGDEF"/>
    <property type="match status" value="1"/>
</dbReference>
<keyword evidence="5" id="KW-0472">Membrane</keyword>
<dbReference type="PANTHER" id="PTHR45138">
    <property type="entry name" value="REGULATORY COMPONENTS OF SENSORY TRANSDUCTION SYSTEM"/>
    <property type="match status" value="1"/>
</dbReference>
<evidence type="ECO:0000256" key="4">
    <source>
        <dbReference type="ARBA" id="ARBA00034247"/>
    </source>
</evidence>
<dbReference type="EMBL" id="QORE01000612">
    <property type="protein sequence ID" value="RCI73446.1"/>
    <property type="molecule type" value="Genomic_DNA"/>
</dbReference>
<feature type="binding site" evidence="15">
    <location>
        <position position="312"/>
    </location>
    <ligand>
        <name>Mg(2+)</name>
        <dbReference type="ChEBI" id="CHEBI:18420"/>
    </ligand>
</feature>
<proteinExistence type="evidence at protein level"/>
<evidence type="ECO:0000256" key="3">
    <source>
        <dbReference type="ARBA" id="ARBA00012528"/>
    </source>
</evidence>
<evidence type="ECO:0000259" key="6">
    <source>
        <dbReference type="PROSITE" id="PS50887"/>
    </source>
</evidence>
<accession>A0A1S1C3A4</accession>
<dbReference type="FunFam" id="3.30.70.270:FF:000001">
    <property type="entry name" value="Diguanylate cyclase domain protein"/>
    <property type="match status" value="1"/>
</dbReference>
<gene>
    <name evidence="7" type="primary">ycdT_3</name>
    <name evidence="9" type="ORF">DT376_18320</name>
    <name evidence="8" type="ORF">GNQ48_00260</name>
    <name evidence="10" type="ORF">IPC1295_06080</name>
    <name evidence="7" type="ORF">PAERUG_P19_London_7_VIM_2_05_10_05935</name>
</gene>
<comment type="catalytic activity">
    <reaction evidence="4">
        <text>2 GTP = 3',3'-c-di-GMP + 2 diphosphate</text>
        <dbReference type="Rhea" id="RHEA:24898"/>
        <dbReference type="ChEBI" id="CHEBI:33019"/>
        <dbReference type="ChEBI" id="CHEBI:37565"/>
        <dbReference type="ChEBI" id="CHEBI:58805"/>
        <dbReference type="EC" id="2.7.7.65"/>
    </reaction>
</comment>
<reference evidence="10 13" key="5">
    <citation type="submission" date="2019-01" db="EMBL/GenBank/DDBJ databases">
        <title>The Pseudomonas aeruginosa pan-genome provides new insights on its population structure, horizontal gene transfer and pathogenicity.</title>
        <authorList>
            <person name="Freschi L."/>
            <person name="Vincent A.T."/>
            <person name="Jeukens J."/>
            <person name="Emond-Rheault J.-G."/>
            <person name="Kukavica-Ibrulj I."/>
            <person name="Dupont M.-J."/>
            <person name="Charette S.J."/>
            <person name="Boyle B."/>
            <person name="Levesque R.C."/>
        </authorList>
    </citation>
    <scope>NUCLEOTIDE SEQUENCE [LARGE SCALE GENOMIC DNA]</scope>
    <source>
        <strain evidence="10 13">PA-W36</strain>
    </source>
</reference>
<dbReference type="EMBL" id="NSNE01000002">
    <property type="protein sequence ID" value="RPM21826.1"/>
    <property type="molecule type" value="Genomic_DNA"/>
</dbReference>
<dbReference type="CDD" id="cd01949">
    <property type="entry name" value="GGDEF"/>
    <property type="match status" value="1"/>
</dbReference>
<keyword evidence="5" id="KW-0812">Transmembrane</keyword>
<dbReference type="GO" id="GO:1902201">
    <property type="term" value="P:negative regulation of bacterial-type flagellum-dependent cell motility"/>
    <property type="evidence" value="ECO:0007669"/>
    <property type="project" value="TreeGrafter"/>
</dbReference>
<evidence type="ECO:0000313" key="8">
    <source>
        <dbReference type="EMBL" id="MUI33423.1"/>
    </source>
</evidence>
<dbReference type="InterPro" id="IPR029787">
    <property type="entry name" value="Nucleotide_cyclase"/>
</dbReference>
<dbReference type="Proteomes" id="UP000284767">
    <property type="component" value="Unassembled WGS sequence"/>
</dbReference>
<evidence type="ECO:0000313" key="11">
    <source>
        <dbReference type="Proteomes" id="UP000045039"/>
    </source>
</evidence>
<evidence type="ECO:0000313" key="10">
    <source>
        <dbReference type="EMBL" id="RPM21826.1"/>
    </source>
</evidence>
<feature type="transmembrane region" description="Helical" evidence="5">
    <location>
        <begin position="84"/>
        <end position="102"/>
    </location>
</feature>
<dbReference type="GO" id="GO:0052621">
    <property type="term" value="F:diguanylate cyclase activity"/>
    <property type="evidence" value="ECO:0007669"/>
    <property type="project" value="UniProtKB-EC"/>
</dbReference>
<dbReference type="InterPro" id="IPR050469">
    <property type="entry name" value="Diguanylate_Cyclase"/>
</dbReference>
<sequence>MLARDSLVQAGLPDNPYARQLRNGFRWLRFEKELENEFREFLSWNSLMQRRAAIGVAFLIWALFIVADWMMVDIRLHPSLFEQLLGVRLGMIGLLLVVWPAAFLPSLRKVGDAIAPYCLLLINLAVLACDVLFEWHGVPRFTQLGATLGILAVFFPLGLAFWACVRLALLCLALNLAVFLLFGGEENLRTNLLNTLYNGLVVLICSFALYLQDYAQREQFLGRRLLGMMAEQDSLTGLVNRRYYELLAQRALEQGAREEKGVALILVDVDDFKAYNDHYGHPAGDAALRQLGVVLRQGARRPLDIAARLGGEEFAVLLYDSEEGNTLAIAERLRQAVEALGIEHLGSSAGPCLTISLGVAYSTSGMGLDALYREADRALYEAKDAGRNAVRVAFRQHDRLE</sequence>
<dbReference type="eggNOG" id="COG3706">
    <property type="taxonomic scope" value="Bacteria"/>
</dbReference>
<comment type="subcellular location">
    <subcellularLocation>
        <location evidence="2">Cell inner membrane</location>
    </subcellularLocation>
</comment>
<evidence type="ECO:0000313" key="14">
    <source>
        <dbReference type="Proteomes" id="UP000433532"/>
    </source>
</evidence>
<reference evidence="10 13" key="3">
    <citation type="submission" date="2017-08" db="EMBL/GenBank/DDBJ databases">
        <authorList>
            <person name="Feschi L."/>
            <person name="Jeukens J."/>
            <person name="Emond-Rheault J.-G."/>
            <person name="Kukavica-Ibrulj I."/>
            <person name="Boyle B."/>
            <person name="Levesque R.C."/>
        </authorList>
    </citation>
    <scope>NUCLEOTIDE SEQUENCE [LARGE SCALE GENOMIC DNA]</scope>
    <source>
        <strain evidence="10 13">PA-W36</strain>
    </source>
</reference>
<reference evidence="15" key="7">
    <citation type="journal article" date="2024" name="Nat. Commun.">
        <title>A c-di-GMP signaling module controls responses to iron in Pseudomonas aeruginosa.</title>
        <authorList>
            <person name="Zhan X."/>
            <person name="Zhang K."/>
            <person name="Wang C."/>
            <person name="Fan Q."/>
            <person name="Tang X."/>
            <person name="Zhang X."/>
            <person name="Wang K."/>
            <person name="Fu Y."/>
            <person name="Liang H."/>
        </authorList>
    </citation>
    <scope>STRUCTURE BY ELECTRON MICROSCOPY (3.20 ANGSTROMS) IN COMPLEX WITH MG(2+)</scope>
</reference>
<keyword evidence="15" id="KW-0479">Metal-binding</keyword>
<dbReference type="SUPFAM" id="SSF55073">
    <property type="entry name" value="Nucleotide cyclase"/>
    <property type="match status" value="1"/>
</dbReference>
<dbReference type="Proteomes" id="UP000433532">
    <property type="component" value="Unassembled WGS sequence"/>
</dbReference>
<evidence type="ECO:0000256" key="2">
    <source>
        <dbReference type="ARBA" id="ARBA00004533"/>
    </source>
</evidence>
<dbReference type="SMR" id="A0A072ZHL9"/>
<dbReference type="InterPro" id="IPR043128">
    <property type="entry name" value="Rev_trsase/Diguanyl_cyclase"/>
</dbReference>
<feature type="transmembrane region" description="Helical" evidence="5">
    <location>
        <begin position="52"/>
        <end position="72"/>
    </location>
</feature>
<dbReference type="Pfam" id="PF00990">
    <property type="entry name" value="GGDEF"/>
    <property type="match status" value="1"/>
</dbReference>
<keyword evidence="15" id="KW-0002">3D-structure</keyword>
<feature type="transmembrane region" description="Helical" evidence="5">
    <location>
        <begin position="196"/>
        <end position="215"/>
    </location>
</feature>
<dbReference type="NCBIfam" id="TIGR00254">
    <property type="entry name" value="GGDEF"/>
    <property type="match status" value="1"/>
</dbReference>
<evidence type="ECO:0000256" key="1">
    <source>
        <dbReference type="ARBA" id="ARBA00001946"/>
    </source>
</evidence>
<evidence type="ECO:0000256" key="5">
    <source>
        <dbReference type="SAM" id="Phobius"/>
    </source>
</evidence>
<comment type="cofactor">
    <cofactor evidence="1">
        <name>Mg(2+)</name>
        <dbReference type="ChEBI" id="CHEBI:18420"/>
    </cofactor>
</comment>
<dbReference type="EMBL" id="WOAD01000001">
    <property type="protein sequence ID" value="MUI33423.1"/>
    <property type="molecule type" value="Genomic_DNA"/>
</dbReference>
<dbReference type="PROSITE" id="PS50887">
    <property type="entry name" value="GGDEF"/>
    <property type="match status" value="1"/>
</dbReference>
<dbReference type="Proteomes" id="UP000253594">
    <property type="component" value="Unassembled WGS sequence"/>
</dbReference>
<dbReference type="RefSeq" id="WP_003098203.1">
    <property type="nucleotide sequence ID" value="NZ_AP024513.1"/>
</dbReference>
<feature type="binding site" evidence="15">
    <location>
        <position position="269"/>
    </location>
    <ligand>
        <name>Mg(2+)</name>
        <dbReference type="ChEBI" id="CHEBI:18420"/>
    </ligand>
</feature>
<dbReference type="PDB" id="8WCN">
    <property type="method" value="EM"/>
    <property type="resolution" value="3.20 A"/>
    <property type="chains" value="A/B=1-401"/>
</dbReference>
<feature type="transmembrane region" description="Helical" evidence="5">
    <location>
        <begin position="167"/>
        <end position="184"/>
    </location>
</feature>
<reference evidence="11" key="2">
    <citation type="submission" date="2015-06" db="EMBL/GenBank/DDBJ databases">
        <authorList>
            <person name="Radhakrishnan Rajesh"/>
            <person name="Underwood Anthony"/>
            <person name="Al-Shahib Ali"/>
        </authorList>
    </citation>
    <scope>NUCLEOTIDE SEQUENCE [LARGE SCALE GENOMIC DNA]</scope>
    <source>
        <strain evidence="11">P19_London_7_VIM_2_05_10</strain>
    </source>
</reference>
<dbReference type="EMDB" id="EMD-37444"/>
<dbReference type="EMBL" id="CVVU01000251">
    <property type="protein sequence ID" value="CRP89847.1"/>
    <property type="molecule type" value="Genomic_DNA"/>
</dbReference>
<keyword evidence="7" id="KW-0808">Transferase</keyword>
<dbReference type="Proteomes" id="UP000045039">
    <property type="component" value="Unassembled WGS sequence"/>
</dbReference>
<protein>
    <recommendedName>
        <fullName evidence="3">diguanylate cyclase</fullName>
        <ecNumber evidence="3">2.7.7.65</ecNumber>
    </recommendedName>
</protein>
<evidence type="ECO:0007829" key="15">
    <source>
        <dbReference type="PDB" id="8WCN"/>
    </source>
</evidence>